<dbReference type="CDD" id="cd01076">
    <property type="entry name" value="NAD_bind_1_Glu_DH"/>
    <property type="match status" value="1"/>
</dbReference>
<dbReference type="InterPro" id="IPR006095">
    <property type="entry name" value="Glu/Leu/Phe/Val/Trp_DH"/>
</dbReference>
<dbReference type="Gene3D" id="3.40.50.10860">
    <property type="entry name" value="Leucine Dehydrogenase, chain A, domain 1"/>
    <property type="match status" value="1"/>
</dbReference>
<dbReference type="HOGENOM" id="CLU_025763_1_0_7"/>
<feature type="binding site" evidence="5">
    <location>
        <position position="63"/>
    </location>
    <ligand>
        <name>substrate</name>
    </ligand>
</feature>
<dbReference type="GO" id="GO:0004352">
    <property type="term" value="F:glutamate dehydrogenase (NAD+) activity"/>
    <property type="evidence" value="ECO:0007669"/>
    <property type="project" value="TreeGrafter"/>
</dbReference>
<organism evidence="9 10">
    <name type="scientific">Entotheonella factor</name>
    <dbReference type="NCBI Taxonomy" id="1429438"/>
    <lineage>
        <taxon>Bacteria</taxon>
        <taxon>Pseudomonadati</taxon>
        <taxon>Nitrospinota/Tectimicrobiota group</taxon>
        <taxon>Candidatus Tectimicrobiota</taxon>
        <taxon>Candidatus Entotheonellia</taxon>
        <taxon>Candidatus Entotheonellales</taxon>
        <taxon>Candidatus Entotheonellaceae</taxon>
        <taxon>Candidatus Entotheonella</taxon>
    </lineage>
</organism>
<dbReference type="Pfam" id="PF00208">
    <property type="entry name" value="ELFV_dehydrog"/>
    <property type="match status" value="1"/>
</dbReference>
<dbReference type="PANTHER" id="PTHR11606:SF13">
    <property type="entry name" value="GLUTAMATE DEHYDROGENASE 1, MITOCHONDRIAL"/>
    <property type="match status" value="1"/>
</dbReference>
<evidence type="ECO:0000313" key="9">
    <source>
        <dbReference type="EMBL" id="ETX02072.1"/>
    </source>
</evidence>
<evidence type="ECO:0000256" key="3">
    <source>
        <dbReference type="PIRNR" id="PIRNR000185"/>
    </source>
</evidence>
<feature type="binding site" evidence="5">
    <location>
        <position position="356"/>
    </location>
    <ligand>
        <name>substrate</name>
    </ligand>
</feature>
<name>W4LXG0_ENTF1</name>
<dbReference type="InterPro" id="IPR046346">
    <property type="entry name" value="Aminoacid_DH-like_N_sf"/>
</dbReference>
<feature type="binding site" evidence="5">
    <location>
        <position position="187"/>
    </location>
    <ligand>
        <name>NAD(+)</name>
        <dbReference type="ChEBI" id="CHEBI:57540"/>
    </ligand>
</feature>
<comment type="caution">
    <text evidence="9">The sequence shown here is derived from an EMBL/GenBank/DDBJ whole genome shotgun (WGS) entry which is preliminary data.</text>
</comment>
<feature type="binding site" evidence="5">
    <location>
        <position position="87"/>
    </location>
    <ligand>
        <name>substrate</name>
    </ligand>
</feature>
<feature type="binding site" evidence="5">
    <location>
        <position position="226"/>
    </location>
    <ligand>
        <name>NAD(+)</name>
        <dbReference type="ChEBI" id="CHEBI:57540"/>
    </ligand>
</feature>
<evidence type="ECO:0000256" key="2">
    <source>
        <dbReference type="ARBA" id="ARBA00023002"/>
    </source>
</evidence>
<feature type="domain" description="Glutamate/phenylalanine/leucine/valine/L-tryptophan dehydrogenase C-terminal" evidence="8">
    <location>
        <begin position="180"/>
        <end position="461"/>
    </location>
</feature>
<evidence type="ECO:0000256" key="5">
    <source>
        <dbReference type="PIRSR" id="PIRSR000185-2"/>
    </source>
</evidence>
<dbReference type="InterPro" id="IPR006096">
    <property type="entry name" value="Glu/Leu/Phe/Val/Trp_DH_C"/>
</dbReference>
<dbReference type="InterPro" id="IPR014362">
    <property type="entry name" value="Glu_DH"/>
</dbReference>
<dbReference type="PATRIC" id="fig|1429438.4.peg.1133"/>
<dbReference type="Pfam" id="PF02812">
    <property type="entry name" value="ELFV_dehydrog_N"/>
    <property type="match status" value="1"/>
</dbReference>
<evidence type="ECO:0000259" key="8">
    <source>
        <dbReference type="SMART" id="SM00839"/>
    </source>
</evidence>
<dbReference type="SUPFAM" id="SSF53223">
    <property type="entry name" value="Aminoacid dehydrogenase-like, N-terminal domain"/>
    <property type="match status" value="1"/>
</dbReference>
<dbReference type="AlphaFoldDB" id="W4LXG0"/>
<keyword evidence="2 3" id="KW-0560">Oxidoreductase</keyword>
<dbReference type="PANTHER" id="PTHR11606">
    <property type="entry name" value="GLUTAMATE DEHYDROGENASE"/>
    <property type="match status" value="1"/>
</dbReference>
<evidence type="ECO:0000256" key="6">
    <source>
        <dbReference type="PIRSR" id="PIRSR000185-3"/>
    </source>
</evidence>
<evidence type="ECO:0000256" key="7">
    <source>
        <dbReference type="RuleBase" id="RU004417"/>
    </source>
</evidence>
<accession>W4LXG0</accession>
<dbReference type="InterPro" id="IPR036291">
    <property type="entry name" value="NAD(P)-bd_dom_sf"/>
</dbReference>
<dbReference type="Proteomes" id="UP000019141">
    <property type="component" value="Unassembled WGS sequence"/>
</dbReference>
<dbReference type="InterPro" id="IPR033922">
    <property type="entry name" value="NAD_bind_Glu_DH"/>
</dbReference>
<dbReference type="GO" id="GO:0006538">
    <property type="term" value="P:L-glutamate catabolic process"/>
    <property type="evidence" value="ECO:0007669"/>
    <property type="project" value="TreeGrafter"/>
</dbReference>
<comment type="similarity">
    <text evidence="1 3 7">Belongs to the Glu/Leu/Phe/Val dehydrogenases family.</text>
</comment>
<evidence type="ECO:0000256" key="1">
    <source>
        <dbReference type="ARBA" id="ARBA00006382"/>
    </source>
</evidence>
<reference evidence="9 10" key="1">
    <citation type="journal article" date="2014" name="Nature">
        <title>An environmental bacterial taxon with a large and distinct metabolic repertoire.</title>
        <authorList>
            <person name="Wilson M.C."/>
            <person name="Mori T."/>
            <person name="Ruckert C."/>
            <person name="Uria A.R."/>
            <person name="Helf M.J."/>
            <person name="Takada K."/>
            <person name="Gernert C."/>
            <person name="Steffens U.A."/>
            <person name="Heycke N."/>
            <person name="Schmitt S."/>
            <person name="Rinke C."/>
            <person name="Helfrich E.J."/>
            <person name="Brachmann A.O."/>
            <person name="Gurgui C."/>
            <person name="Wakimoto T."/>
            <person name="Kracht M."/>
            <person name="Crusemann M."/>
            <person name="Hentschel U."/>
            <person name="Abe I."/>
            <person name="Matsunaga S."/>
            <person name="Kalinowski J."/>
            <person name="Takeyama H."/>
            <person name="Piel J."/>
        </authorList>
    </citation>
    <scope>NUCLEOTIDE SEQUENCE [LARGE SCALE GENOMIC DNA]</scope>
    <source>
        <strain evidence="10">TSY1</strain>
    </source>
</reference>
<dbReference type="Gene3D" id="3.40.50.720">
    <property type="entry name" value="NAD(P)-binding Rossmann-like Domain"/>
    <property type="match status" value="1"/>
</dbReference>
<evidence type="ECO:0000256" key="4">
    <source>
        <dbReference type="PIRSR" id="PIRSR000185-1"/>
    </source>
</evidence>
<dbReference type="PRINTS" id="PR00082">
    <property type="entry name" value="GLFDHDRGNASE"/>
</dbReference>
<dbReference type="SUPFAM" id="SSF51735">
    <property type="entry name" value="NAD(P)-binding Rossmann-fold domains"/>
    <property type="match status" value="1"/>
</dbReference>
<dbReference type="FunFam" id="3.40.50.720:FF:000100">
    <property type="entry name" value="Glutamate dehydrogenase 1, mitochondrial"/>
    <property type="match status" value="1"/>
</dbReference>
<protein>
    <recommendedName>
        <fullName evidence="3">Glutamate dehydrogenase</fullName>
    </recommendedName>
</protein>
<keyword evidence="10" id="KW-1185">Reference proteome</keyword>
<gene>
    <name evidence="9" type="ORF">ETSY1_04920</name>
</gene>
<keyword evidence="5" id="KW-0547">Nucleotide-binding</keyword>
<dbReference type="EMBL" id="AZHW01000178">
    <property type="protein sequence ID" value="ETX02072.1"/>
    <property type="molecule type" value="Genomic_DNA"/>
</dbReference>
<dbReference type="SMART" id="SM00839">
    <property type="entry name" value="ELFV_dehydrog"/>
    <property type="match status" value="1"/>
</dbReference>
<keyword evidence="5" id="KW-0520">NAD</keyword>
<sequence length="464" mass="50942">MLDVFNANYARAAQYVHASPDLLDNIRTCHSMYFMQFPVRIRGQVHLLQAFRAEHSQHRQPTKGGLRFSPHVDLPEVATLAALMTLKCAIVNVPFGGAKGGIALAPRNYTEEELERITRRYTTELIRKNFIGPGVDVPAPDMGTSEREMAWIADTYNMLHPNGLDNLACVTGKPVAQGGIRGRREATGRGVLYALREFFLHQELVKCTGLSGSMVDKRVVVQGLGNVGSHFARLAQDEDHAVIVGVGEADCSLHAPDGLDIHQLLAWKEETGSIRDFPGATTLEEPRACLELACDVLVPAAIENQITADNAPRIQAPLIAEAANSPTTAEADAILRQRGMVIIPDIYANAGGVTVSYFEWVKNLSHMRFGRMAKRVGIQTQRRMITGIEALTGEAFPSTLRDDMLHGIDELELVNSGLEETMSDAFQEIVAIMNREGTEDLRTAAFVCGLNKVVMAYEQLGIWP</sequence>
<dbReference type="PIRSF" id="PIRSF000185">
    <property type="entry name" value="Glu_DH"/>
    <property type="match status" value="1"/>
</dbReference>
<feature type="active site" description="Proton donor" evidence="4">
    <location>
        <position position="99"/>
    </location>
</feature>
<dbReference type="InterPro" id="IPR006097">
    <property type="entry name" value="Glu/Leu/Phe/Val/Trp_DH_dimer"/>
</dbReference>
<feature type="site" description="Important for catalysis" evidence="6">
    <location>
        <position position="141"/>
    </location>
</feature>
<evidence type="ECO:0000313" key="10">
    <source>
        <dbReference type="Proteomes" id="UP000019141"/>
    </source>
</evidence>
<dbReference type="GO" id="GO:0000166">
    <property type="term" value="F:nucleotide binding"/>
    <property type="evidence" value="ECO:0007669"/>
    <property type="project" value="UniProtKB-KW"/>
</dbReference>
<proteinExistence type="inferred from homology"/>